<dbReference type="EMBL" id="CATQJL010000112">
    <property type="protein sequence ID" value="CAJ0594025.1"/>
    <property type="molecule type" value="Genomic_DNA"/>
</dbReference>
<accession>A0AA36GL22</accession>
<reference evidence="1" key="1">
    <citation type="submission" date="2023-07" db="EMBL/GenBank/DDBJ databases">
        <authorList>
            <consortium name="CYATHOMIX"/>
        </authorList>
    </citation>
    <scope>NUCLEOTIDE SEQUENCE</scope>
    <source>
        <strain evidence="1">N/A</strain>
    </source>
</reference>
<keyword evidence="2" id="KW-1185">Reference proteome</keyword>
<sequence>MVQIWIYAFVLSQLPHGVLQEEVKVKHPSHVLPYKLLESYRYKEMSVRGYMSERPVFGVAYGSLTDDVYMYLSPSSHCQAVWLCYGGKPNTTAEIFFELDWDAICGDSTRFHPLEQTVYVVQNGEVKAHPYYSSLVELQYDSINKKVYIFKSQEGFQIEDVATTSRPEIVLDLSGKFVFLLTSSPYCFSGLHQPFGGIVKGYTLNLTADDWKEYYDFHYFRAGGDKNQKKISRKGENRTESFDSVKRRKGLRKAEVDCCPPTWEFEGFLSANEWNEGPYVAYHRYKLFKQGDAKCKEATSLQSILIEIGDECEWMRLCFDNNPNQFCEDDANTLSLIFNHEVYIPTDSENARAFAIPFEDLKVIRINFIVGYPGIEMAYGFSSPTTPAVMDLMRLNNYDGKDPSKITINVIKASWYCQARLTNDLGSMNPREGGKDGAEYQCLSIQSCTCMKP</sequence>
<proteinExistence type="predicted"/>
<dbReference type="AlphaFoldDB" id="A0AA36GL22"/>
<comment type="caution">
    <text evidence="1">The sequence shown here is derived from an EMBL/GenBank/DDBJ whole genome shotgun (WGS) entry which is preliminary data.</text>
</comment>
<evidence type="ECO:0000313" key="2">
    <source>
        <dbReference type="Proteomes" id="UP001176961"/>
    </source>
</evidence>
<gene>
    <name evidence="1" type="ORF">CYNAS_LOCUS6008</name>
</gene>
<dbReference type="Proteomes" id="UP001176961">
    <property type="component" value="Unassembled WGS sequence"/>
</dbReference>
<protein>
    <submittedName>
        <fullName evidence="1">Uncharacterized protein</fullName>
    </submittedName>
</protein>
<name>A0AA36GL22_CYLNA</name>
<organism evidence="1 2">
    <name type="scientific">Cylicocyclus nassatus</name>
    <name type="common">Nematode worm</name>
    <dbReference type="NCBI Taxonomy" id="53992"/>
    <lineage>
        <taxon>Eukaryota</taxon>
        <taxon>Metazoa</taxon>
        <taxon>Ecdysozoa</taxon>
        <taxon>Nematoda</taxon>
        <taxon>Chromadorea</taxon>
        <taxon>Rhabditida</taxon>
        <taxon>Rhabditina</taxon>
        <taxon>Rhabditomorpha</taxon>
        <taxon>Strongyloidea</taxon>
        <taxon>Strongylidae</taxon>
        <taxon>Cylicocyclus</taxon>
    </lineage>
</organism>
<evidence type="ECO:0000313" key="1">
    <source>
        <dbReference type="EMBL" id="CAJ0594025.1"/>
    </source>
</evidence>